<sequence>MPSVRALPSPLLRPRHFDRDDVVVHAGLFSLVNSSTTPRAAWTEDLIAIGEVLDAAEFPYRLIRGTDGSPFLAVDRVLGAELATLLARAFATEPFYAKTVDKRGTPPQLLAEGVLAPYPRAAVFKLFRPRVSSTGSLRYGARSGVRLELWKVGEEEIITPAENALMRNSLPVAEAIDAHVEAYGRTWPTFEGMFEPLVSDIRFEVDIVFSWVDGTDLEFQRARAARMSSYVVGEGDDAPARFRQIDELKYALRSVYMYAPWIRHIYIVTDSPRPRWLDEHPDVTLVRSEDHFRDLSVLPTHNSHAVESQLHRIPGLAEHFLYSNDDMFFGRPVDPSIFFSPGGITKFIEATTRIGMGDSNASRSGFENAARVNRRLLRERFGAMTTRHLEHAATPLRKSVMAELETEFEPEFTATAASRFRSASDVSVTNSLYHYYALMTGRAVVQENAAVKYVDTTMHQGLKDMRKLLKNRGVDFFCLNDGSFPEISAEARTKAVIGFLEEYYPIPAPWERED</sequence>
<evidence type="ECO:0000313" key="9">
    <source>
        <dbReference type="Proteomes" id="UP000077071"/>
    </source>
</evidence>
<feature type="domain" description="Stealth protein CR3 conserved region 3" evidence="6">
    <location>
        <begin position="391"/>
        <end position="437"/>
    </location>
</feature>
<dbReference type="GO" id="GO:0016772">
    <property type="term" value="F:transferase activity, transferring phosphorus-containing groups"/>
    <property type="evidence" value="ECO:0007669"/>
    <property type="project" value="InterPro"/>
</dbReference>
<dbReference type="Proteomes" id="UP000077071">
    <property type="component" value="Chromosome"/>
</dbReference>
<evidence type="ECO:0000259" key="4">
    <source>
        <dbReference type="Pfam" id="PF11380"/>
    </source>
</evidence>
<dbReference type="Pfam" id="PF17101">
    <property type="entry name" value="Stealth_CR1"/>
    <property type="match status" value="1"/>
</dbReference>
<keyword evidence="9" id="KW-1185">Reference proteome</keyword>
<feature type="domain" description="Stealth protein CR4 conserved region 4" evidence="7">
    <location>
        <begin position="467"/>
        <end position="513"/>
    </location>
</feature>
<dbReference type="EMBL" id="CP015515">
    <property type="protein sequence ID" value="AND16800.1"/>
    <property type="molecule type" value="Genomic_DNA"/>
</dbReference>
<dbReference type="Pfam" id="PF17102">
    <property type="entry name" value="Stealth_CR3"/>
    <property type="match status" value="1"/>
</dbReference>
<dbReference type="InterPro" id="IPR031357">
    <property type="entry name" value="Stealth_CR3"/>
</dbReference>
<feature type="domain" description="Stealth protein CR2 conserved region 2" evidence="4">
    <location>
        <begin position="241"/>
        <end position="345"/>
    </location>
</feature>
<keyword evidence="3" id="KW-0270">Exopolysaccharide synthesis</keyword>
<dbReference type="AlphaFoldDB" id="A0A160KSS7"/>
<protein>
    <submittedName>
        <fullName evidence="8">Sugar phosphotransferase</fullName>
    </submittedName>
</protein>
<dbReference type="GO" id="GO:0000271">
    <property type="term" value="P:polysaccharide biosynthetic process"/>
    <property type="evidence" value="ECO:0007669"/>
    <property type="project" value="UniProtKB-KW"/>
</dbReference>
<dbReference type="Pfam" id="PF17103">
    <property type="entry name" value="Stealth_CR4"/>
    <property type="match status" value="1"/>
</dbReference>
<evidence type="ECO:0000259" key="5">
    <source>
        <dbReference type="Pfam" id="PF17101"/>
    </source>
</evidence>
<comment type="similarity">
    <text evidence="1">Belongs to the stealth family.</text>
</comment>
<evidence type="ECO:0000256" key="3">
    <source>
        <dbReference type="ARBA" id="ARBA00023169"/>
    </source>
</evidence>
<dbReference type="RefSeq" id="WP_068253872.1">
    <property type="nucleotide sequence ID" value="NZ_CP015515.1"/>
</dbReference>
<dbReference type="KEGG" id="rtn:A6122_1667"/>
<evidence type="ECO:0000313" key="8">
    <source>
        <dbReference type="EMBL" id="AND16800.1"/>
    </source>
</evidence>
<reference evidence="8 9" key="1">
    <citation type="submission" date="2016-05" db="EMBL/GenBank/DDBJ databases">
        <title>Complete genome sequence of Rathayibacter tritici NCPPB 1953.</title>
        <authorList>
            <person name="Park J."/>
            <person name="Lee H.-H."/>
            <person name="Lee S.-W."/>
            <person name="Seo Y.-S."/>
        </authorList>
    </citation>
    <scope>NUCLEOTIDE SEQUENCE [LARGE SCALE GENOMIC DNA]</scope>
    <source>
        <strain evidence="8 9">NCPPB 1953</strain>
    </source>
</reference>
<dbReference type="Pfam" id="PF11380">
    <property type="entry name" value="Stealth_CR2"/>
    <property type="match status" value="1"/>
</dbReference>
<gene>
    <name evidence="8" type="ORF">A6122_1667</name>
</gene>
<dbReference type="PANTHER" id="PTHR24045:SF0">
    <property type="entry name" value="N-ACETYLGLUCOSAMINE-1-PHOSPHOTRANSFERASE SUBUNITS ALPHA_BETA"/>
    <property type="match status" value="1"/>
</dbReference>
<dbReference type="InterPro" id="IPR021520">
    <property type="entry name" value="Stealth_CR2"/>
</dbReference>
<feature type="domain" description="Stealth protein CR1 conserved region 1" evidence="5">
    <location>
        <begin position="203"/>
        <end position="230"/>
    </location>
</feature>
<organism evidence="8 9">
    <name type="scientific">Rathayibacter tritici</name>
    <dbReference type="NCBI Taxonomy" id="33888"/>
    <lineage>
        <taxon>Bacteria</taxon>
        <taxon>Bacillati</taxon>
        <taxon>Actinomycetota</taxon>
        <taxon>Actinomycetes</taxon>
        <taxon>Micrococcales</taxon>
        <taxon>Microbacteriaceae</taxon>
        <taxon>Rathayibacter</taxon>
    </lineage>
</organism>
<name>A0A160KSS7_9MICO</name>
<dbReference type="OrthoDB" id="9776077at2"/>
<evidence type="ECO:0000259" key="7">
    <source>
        <dbReference type="Pfam" id="PF17103"/>
    </source>
</evidence>
<keyword evidence="2 8" id="KW-0808">Transferase</keyword>
<dbReference type="PATRIC" id="fig|33888.3.peg.1833"/>
<dbReference type="InterPro" id="IPR031358">
    <property type="entry name" value="Stealth_CR1"/>
</dbReference>
<evidence type="ECO:0000256" key="2">
    <source>
        <dbReference type="ARBA" id="ARBA00022679"/>
    </source>
</evidence>
<evidence type="ECO:0000259" key="6">
    <source>
        <dbReference type="Pfam" id="PF17102"/>
    </source>
</evidence>
<proteinExistence type="inferred from homology"/>
<dbReference type="STRING" id="33888.A6122_1667"/>
<dbReference type="InterPro" id="IPR047141">
    <property type="entry name" value="Stealth"/>
</dbReference>
<evidence type="ECO:0000256" key="1">
    <source>
        <dbReference type="ARBA" id="ARBA00007583"/>
    </source>
</evidence>
<dbReference type="PANTHER" id="PTHR24045">
    <property type="match status" value="1"/>
</dbReference>
<accession>A0A160KSS7</accession>
<dbReference type="InterPro" id="IPR031356">
    <property type="entry name" value="Stealth_CR4"/>
</dbReference>